<proteinExistence type="predicted"/>
<dbReference type="AlphaFoldDB" id="A0A8J4U5T9"/>
<gene>
    <name evidence="1" type="primary">Clcc1</name>
    <name evidence="1" type="ORF">DAT39_005020</name>
</gene>
<sequence length="66" mass="7898">VLFYYFSIFLTHAFGPKLQPLSRLLQPVDKERPKEMDLQSRDQTLLMAQSAITMMPFRPNFRPRRK</sequence>
<reference evidence="1" key="1">
    <citation type="submission" date="2020-07" db="EMBL/GenBank/DDBJ databases">
        <title>Clarias magur genome sequencing, assembly and annotation.</title>
        <authorList>
            <person name="Kushwaha B."/>
            <person name="Kumar R."/>
            <person name="Das P."/>
            <person name="Joshi C.G."/>
            <person name="Kumar D."/>
            <person name="Nagpure N.S."/>
            <person name="Pandey M."/>
            <person name="Agarwal S."/>
            <person name="Srivastava S."/>
            <person name="Singh M."/>
            <person name="Sahoo L."/>
            <person name="Jayasankar P."/>
            <person name="Meher P.K."/>
            <person name="Koringa P.G."/>
            <person name="Iquebal M.A."/>
            <person name="Das S.P."/>
            <person name="Bit A."/>
            <person name="Patnaik S."/>
            <person name="Patel N."/>
            <person name="Shah T.M."/>
            <person name="Hinsu A."/>
            <person name="Jena J.K."/>
        </authorList>
    </citation>
    <scope>NUCLEOTIDE SEQUENCE</scope>
    <source>
        <strain evidence="1">CIFAMagur01</strain>
        <tissue evidence="1">Testis</tissue>
    </source>
</reference>
<dbReference type="Proteomes" id="UP000727407">
    <property type="component" value="Unassembled WGS sequence"/>
</dbReference>
<protein>
    <submittedName>
        <fullName evidence="1">Chloride channel CLIC-like protein 1</fullName>
    </submittedName>
</protein>
<evidence type="ECO:0000313" key="1">
    <source>
        <dbReference type="EMBL" id="KAF5905269.1"/>
    </source>
</evidence>
<keyword evidence="2" id="KW-1185">Reference proteome</keyword>
<dbReference type="EMBL" id="QNUK01000047">
    <property type="protein sequence ID" value="KAF5905269.1"/>
    <property type="molecule type" value="Genomic_DNA"/>
</dbReference>
<accession>A0A8J4U5T9</accession>
<evidence type="ECO:0000313" key="2">
    <source>
        <dbReference type="Proteomes" id="UP000727407"/>
    </source>
</evidence>
<comment type="caution">
    <text evidence="1">The sequence shown here is derived from an EMBL/GenBank/DDBJ whole genome shotgun (WGS) entry which is preliminary data.</text>
</comment>
<feature type="non-terminal residue" evidence="1">
    <location>
        <position position="1"/>
    </location>
</feature>
<name>A0A8J4U5T9_CLAMG</name>
<organism evidence="1 2">
    <name type="scientific">Clarias magur</name>
    <name type="common">Asian catfish</name>
    <name type="synonym">Macropteronotus magur</name>
    <dbReference type="NCBI Taxonomy" id="1594786"/>
    <lineage>
        <taxon>Eukaryota</taxon>
        <taxon>Metazoa</taxon>
        <taxon>Chordata</taxon>
        <taxon>Craniata</taxon>
        <taxon>Vertebrata</taxon>
        <taxon>Euteleostomi</taxon>
        <taxon>Actinopterygii</taxon>
        <taxon>Neopterygii</taxon>
        <taxon>Teleostei</taxon>
        <taxon>Ostariophysi</taxon>
        <taxon>Siluriformes</taxon>
        <taxon>Clariidae</taxon>
        <taxon>Clarias</taxon>
    </lineage>
</organism>